<evidence type="ECO:0000313" key="3">
    <source>
        <dbReference type="EMBL" id="OWF36695.1"/>
    </source>
</evidence>
<proteinExistence type="predicted"/>
<evidence type="ECO:0000256" key="1">
    <source>
        <dbReference type="ARBA" id="ARBA00022676"/>
    </source>
</evidence>
<accession>A0A210PJP0</accession>
<gene>
    <name evidence="3" type="ORF">KP79_PYT26003</name>
</gene>
<sequence length="74" mass="8229">MYFKDKHKNVKFLVSSDHQAWTRQALGGVDNVLFLPNGTKEIDMATLKLAANHSIITVGTSGWWIAKLTNVETA</sequence>
<evidence type="ECO:0000313" key="4">
    <source>
        <dbReference type="Proteomes" id="UP000242188"/>
    </source>
</evidence>
<protein>
    <recommendedName>
        <fullName evidence="5">L-Fucosyltransferase</fullName>
    </recommendedName>
</protein>
<evidence type="ECO:0008006" key="5">
    <source>
        <dbReference type="Google" id="ProtNLM"/>
    </source>
</evidence>
<dbReference type="Proteomes" id="UP000242188">
    <property type="component" value="Unassembled WGS sequence"/>
</dbReference>
<dbReference type="InterPro" id="IPR002516">
    <property type="entry name" value="Glyco_trans_11"/>
</dbReference>
<dbReference type="GO" id="GO:0005975">
    <property type="term" value="P:carbohydrate metabolic process"/>
    <property type="evidence" value="ECO:0007669"/>
    <property type="project" value="InterPro"/>
</dbReference>
<dbReference type="EMBL" id="NEDP02076487">
    <property type="protein sequence ID" value="OWF36695.1"/>
    <property type="molecule type" value="Genomic_DNA"/>
</dbReference>
<evidence type="ECO:0000256" key="2">
    <source>
        <dbReference type="ARBA" id="ARBA00022679"/>
    </source>
</evidence>
<dbReference type="GO" id="GO:0008107">
    <property type="term" value="F:galactoside 2-alpha-L-fucosyltransferase activity"/>
    <property type="evidence" value="ECO:0007669"/>
    <property type="project" value="InterPro"/>
</dbReference>
<comment type="caution">
    <text evidence="3">The sequence shown here is derived from an EMBL/GenBank/DDBJ whole genome shotgun (WGS) entry which is preliminary data.</text>
</comment>
<reference evidence="3 4" key="1">
    <citation type="journal article" date="2017" name="Nat. Ecol. Evol.">
        <title>Scallop genome provides insights into evolution of bilaterian karyotype and development.</title>
        <authorList>
            <person name="Wang S."/>
            <person name="Zhang J."/>
            <person name="Jiao W."/>
            <person name="Li J."/>
            <person name="Xun X."/>
            <person name="Sun Y."/>
            <person name="Guo X."/>
            <person name="Huan P."/>
            <person name="Dong B."/>
            <person name="Zhang L."/>
            <person name="Hu X."/>
            <person name="Sun X."/>
            <person name="Wang J."/>
            <person name="Zhao C."/>
            <person name="Wang Y."/>
            <person name="Wang D."/>
            <person name="Huang X."/>
            <person name="Wang R."/>
            <person name="Lv J."/>
            <person name="Li Y."/>
            <person name="Zhang Z."/>
            <person name="Liu B."/>
            <person name="Lu W."/>
            <person name="Hui Y."/>
            <person name="Liang J."/>
            <person name="Zhou Z."/>
            <person name="Hou R."/>
            <person name="Li X."/>
            <person name="Liu Y."/>
            <person name="Li H."/>
            <person name="Ning X."/>
            <person name="Lin Y."/>
            <person name="Zhao L."/>
            <person name="Xing Q."/>
            <person name="Dou J."/>
            <person name="Li Y."/>
            <person name="Mao J."/>
            <person name="Guo H."/>
            <person name="Dou H."/>
            <person name="Li T."/>
            <person name="Mu C."/>
            <person name="Jiang W."/>
            <person name="Fu Q."/>
            <person name="Fu X."/>
            <person name="Miao Y."/>
            <person name="Liu J."/>
            <person name="Yu Q."/>
            <person name="Li R."/>
            <person name="Liao H."/>
            <person name="Li X."/>
            <person name="Kong Y."/>
            <person name="Jiang Z."/>
            <person name="Chourrout D."/>
            <person name="Li R."/>
            <person name="Bao Z."/>
        </authorList>
    </citation>
    <scope>NUCLEOTIDE SEQUENCE [LARGE SCALE GENOMIC DNA]</scope>
    <source>
        <strain evidence="3 4">PY_sf001</strain>
    </source>
</reference>
<keyword evidence="1" id="KW-0328">Glycosyltransferase</keyword>
<dbReference type="AlphaFoldDB" id="A0A210PJP0"/>
<keyword evidence="4" id="KW-1185">Reference proteome</keyword>
<dbReference type="Pfam" id="PF01531">
    <property type="entry name" value="Glyco_transf_11"/>
    <property type="match status" value="1"/>
</dbReference>
<keyword evidence="2" id="KW-0808">Transferase</keyword>
<organism evidence="3 4">
    <name type="scientific">Mizuhopecten yessoensis</name>
    <name type="common">Japanese scallop</name>
    <name type="synonym">Patinopecten yessoensis</name>
    <dbReference type="NCBI Taxonomy" id="6573"/>
    <lineage>
        <taxon>Eukaryota</taxon>
        <taxon>Metazoa</taxon>
        <taxon>Spiralia</taxon>
        <taxon>Lophotrochozoa</taxon>
        <taxon>Mollusca</taxon>
        <taxon>Bivalvia</taxon>
        <taxon>Autobranchia</taxon>
        <taxon>Pteriomorphia</taxon>
        <taxon>Pectinida</taxon>
        <taxon>Pectinoidea</taxon>
        <taxon>Pectinidae</taxon>
        <taxon>Mizuhopecten</taxon>
    </lineage>
</organism>
<name>A0A210PJP0_MIZYE</name>
<dbReference type="GO" id="GO:0016020">
    <property type="term" value="C:membrane"/>
    <property type="evidence" value="ECO:0007669"/>
    <property type="project" value="InterPro"/>
</dbReference>